<dbReference type="EMBL" id="CBTN010000026">
    <property type="protein sequence ID" value="CDH54901.1"/>
    <property type="molecule type" value="Genomic_DNA"/>
</dbReference>
<reference evidence="2" key="1">
    <citation type="submission" date="2013-08" db="EMBL/GenBank/DDBJ databases">
        <title>Gene expansion shapes genome architecture in the human pathogen Lichtheimia corymbifera: an evolutionary genomics analysis in the ancient terrestrial Mucorales (Mucoromycotina).</title>
        <authorList>
            <person name="Schwartze V.U."/>
            <person name="Winter S."/>
            <person name="Shelest E."/>
            <person name="Marcet-Houben M."/>
            <person name="Horn F."/>
            <person name="Wehner S."/>
            <person name="Hoffmann K."/>
            <person name="Riege K."/>
            <person name="Sammeth M."/>
            <person name="Nowrousian M."/>
            <person name="Valiante V."/>
            <person name="Linde J."/>
            <person name="Jacobsen I.D."/>
            <person name="Marz M."/>
            <person name="Brakhage A.A."/>
            <person name="Gabaldon T."/>
            <person name="Bocker S."/>
            <person name="Voigt K."/>
        </authorList>
    </citation>
    <scope>NUCLEOTIDE SEQUENCE [LARGE SCALE GENOMIC DNA]</scope>
    <source>
        <strain evidence="2">FSU 9682</strain>
    </source>
</reference>
<sequence>MKTGSAIGSAIGLFALAQTVQAVGNDNGCTTQQECKGVCPEDWKCIINNKWCPPSKIPNEQDRWTCVRPDFEV</sequence>
<name>A0A068S0X3_9FUNG</name>
<feature type="chain" id="PRO_5001652844" evidence="1">
    <location>
        <begin position="23"/>
        <end position="73"/>
    </location>
</feature>
<dbReference type="AlphaFoldDB" id="A0A068S0X3"/>
<evidence type="ECO:0000313" key="2">
    <source>
        <dbReference type="EMBL" id="CDH54901.1"/>
    </source>
</evidence>
<dbReference type="Proteomes" id="UP000027586">
    <property type="component" value="Unassembled WGS sequence"/>
</dbReference>
<comment type="caution">
    <text evidence="2">The sequence shown here is derived from an EMBL/GenBank/DDBJ whole genome shotgun (WGS) entry which is preliminary data.</text>
</comment>
<protein>
    <submittedName>
        <fullName evidence="2">Uncharacterized protein</fullName>
    </submittedName>
</protein>
<accession>A0A068S0X3</accession>
<gene>
    <name evidence="2" type="ORF">LCOR_06113.1</name>
</gene>
<keyword evidence="3" id="KW-1185">Reference proteome</keyword>
<evidence type="ECO:0000256" key="1">
    <source>
        <dbReference type="SAM" id="SignalP"/>
    </source>
</evidence>
<organism evidence="2 3">
    <name type="scientific">Lichtheimia corymbifera JMRC:FSU:9682</name>
    <dbReference type="NCBI Taxonomy" id="1263082"/>
    <lineage>
        <taxon>Eukaryota</taxon>
        <taxon>Fungi</taxon>
        <taxon>Fungi incertae sedis</taxon>
        <taxon>Mucoromycota</taxon>
        <taxon>Mucoromycotina</taxon>
        <taxon>Mucoromycetes</taxon>
        <taxon>Mucorales</taxon>
        <taxon>Lichtheimiaceae</taxon>
        <taxon>Lichtheimia</taxon>
    </lineage>
</organism>
<proteinExistence type="predicted"/>
<evidence type="ECO:0000313" key="3">
    <source>
        <dbReference type="Proteomes" id="UP000027586"/>
    </source>
</evidence>
<feature type="signal peptide" evidence="1">
    <location>
        <begin position="1"/>
        <end position="22"/>
    </location>
</feature>
<keyword evidence="1" id="KW-0732">Signal</keyword>
<dbReference type="VEuPathDB" id="FungiDB:LCOR_06113.1"/>